<name>A0AA39ZJ39_9PEZI</name>
<keyword evidence="1" id="KW-0175">Coiled coil</keyword>
<feature type="non-terminal residue" evidence="3">
    <location>
        <position position="256"/>
    </location>
</feature>
<feature type="region of interest" description="Disordered" evidence="2">
    <location>
        <begin position="184"/>
        <end position="256"/>
    </location>
</feature>
<sequence length="256" mass="28336">HDRLKMANETAENNAETIGLLDRELKEMEEEIVRLDKEKALVMSRKRTAEENKTRLVSITTDAQKRMELARREMDRHIAEQYEGMKATQPSIAGEYRFPGLRCPSMEEFTWLVADKRQKIPTIDLCTPESAVSRAGTPSQTPERSHSVPRRCNTCTPRPSTELPPPEESRLRRVSQLSLSFVGSDIFGPEQSPAESVSTKTEAHPAGTPSHTSKHNGNIASRNTNSAGPAERKPTPSSGIRDPTSGSSSLPVSIYA</sequence>
<evidence type="ECO:0000313" key="3">
    <source>
        <dbReference type="EMBL" id="KAK0671976.1"/>
    </source>
</evidence>
<feature type="compositionally biased region" description="Polar residues" evidence="2">
    <location>
        <begin position="244"/>
        <end position="256"/>
    </location>
</feature>
<evidence type="ECO:0000313" key="4">
    <source>
        <dbReference type="Proteomes" id="UP001174997"/>
    </source>
</evidence>
<feature type="non-terminal residue" evidence="3">
    <location>
        <position position="1"/>
    </location>
</feature>
<dbReference type="Proteomes" id="UP001174997">
    <property type="component" value="Unassembled WGS sequence"/>
</dbReference>
<feature type="compositionally biased region" description="Polar residues" evidence="2">
    <location>
        <begin position="209"/>
        <end position="227"/>
    </location>
</feature>
<dbReference type="AlphaFoldDB" id="A0AA39ZJ39"/>
<accession>A0AA39ZJ39</accession>
<gene>
    <name evidence="3" type="ORF">QBC41DRAFT_191816</name>
</gene>
<feature type="coiled-coil region" evidence="1">
    <location>
        <begin position="11"/>
        <end position="80"/>
    </location>
</feature>
<evidence type="ECO:0000256" key="1">
    <source>
        <dbReference type="SAM" id="Coils"/>
    </source>
</evidence>
<organism evidence="3 4">
    <name type="scientific">Cercophora samala</name>
    <dbReference type="NCBI Taxonomy" id="330535"/>
    <lineage>
        <taxon>Eukaryota</taxon>
        <taxon>Fungi</taxon>
        <taxon>Dikarya</taxon>
        <taxon>Ascomycota</taxon>
        <taxon>Pezizomycotina</taxon>
        <taxon>Sordariomycetes</taxon>
        <taxon>Sordariomycetidae</taxon>
        <taxon>Sordariales</taxon>
        <taxon>Lasiosphaeriaceae</taxon>
        <taxon>Cercophora</taxon>
    </lineage>
</organism>
<evidence type="ECO:0000256" key="2">
    <source>
        <dbReference type="SAM" id="MobiDB-lite"/>
    </source>
</evidence>
<dbReference type="EMBL" id="JAULSY010000017">
    <property type="protein sequence ID" value="KAK0671976.1"/>
    <property type="molecule type" value="Genomic_DNA"/>
</dbReference>
<keyword evidence="4" id="KW-1185">Reference proteome</keyword>
<reference evidence="3" key="1">
    <citation type="submission" date="2023-06" db="EMBL/GenBank/DDBJ databases">
        <title>Genome-scale phylogeny and comparative genomics of the fungal order Sordariales.</title>
        <authorList>
            <consortium name="Lawrence Berkeley National Laboratory"/>
            <person name="Hensen N."/>
            <person name="Bonometti L."/>
            <person name="Westerberg I."/>
            <person name="Brannstrom I.O."/>
            <person name="Guillou S."/>
            <person name="Cros-Aarteil S."/>
            <person name="Calhoun S."/>
            <person name="Haridas S."/>
            <person name="Kuo A."/>
            <person name="Mondo S."/>
            <person name="Pangilinan J."/>
            <person name="Riley R."/>
            <person name="Labutti K."/>
            <person name="Andreopoulos B."/>
            <person name="Lipzen A."/>
            <person name="Chen C."/>
            <person name="Yanf M."/>
            <person name="Daum C."/>
            <person name="Ng V."/>
            <person name="Clum A."/>
            <person name="Steindorff A."/>
            <person name="Ohm R."/>
            <person name="Martin F."/>
            <person name="Silar P."/>
            <person name="Natvig D."/>
            <person name="Lalanne C."/>
            <person name="Gautier V."/>
            <person name="Ament-Velasquez S.L."/>
            <person name="Kruys A."/>
            <person name="Hutchinson M.I."/>
            <person name="Powell A.J."/>
            <person name="Barry K."/>
            <person name="Miller A.N."/>
            <person name="Grigoriev I.V."/>
            <person name="Debuchy R."/>
            <person name="Gladieux P."/>
            <person name="Thoren M.H."/>
            <person name="Johannesson H."/>
        </authorList>
    </citation>
    <scope>NUCLEOTIDE SEQUENCE</scope>
    <source>
        <strain evidence="3">CBS 307.81</strain>
    </source>
</reference>
<protein>
    <submittedName>
        <fullName evidence="3">Uncharacterized protein</fullName>
    </submittedName>
</protein>
<proteinExistence type="predicted"/>
<feature type="region of interest" description="Disordered" evidence="2">
    <location>
        <begin position="130"/>
        <end position="172"/>
    </location>
</feature>
<comment type="caution">
    <text evidence="3">The sequence shown here is derived from an EMBL/GenBank/DDBJ whole genome shotgun (WGS) entry which is preliminary data.</text>
</comment>